<accession>A0ABP0C636</accession>
<evidence type="ECO:0000313" key="4">
    <source>
        <dbReference type="Proteomes" id="UP001642405"/>
    </source>
</evidence>
<dbReference type="Pfam" id="PF11911">
    <property type="entry name" value="DUF3429"/>
    <property type="match status" value="1"/>
</dbReference>
<dbReference type="InterPro" id="IPR021836">
    <property type="entry name" value="DUF3429"/>
</dbReference>
<dbReference type="EMBL" id="CAWUHB010000039">
    <property type="protein sequence ID" value="CAK7227473.1"/>
    <property type="molecule type" value="Genomic_DNA"/>
</dbReference>
<keyword evidence="2" id="KW-0812">Transmembrane</keyword>
<feature type="transmembrane region" description="Helical" evidence="2">
    <location>
        <begin position="206"/>
        <end position="236"/>
    </location>
</feature>
<keyword evidence="2" id="KW-0472">Membrane</keyword>
<evidence type="ECO:0000256" key="2">
    <source>
        <dbReference type="SAM" id="Phobius"/>
    </source>
</evidence>
<feature type="transmembrane region" description="Helical" evidence="2">
    <location>
        <begin position="112"/>
        <end position="134"/>
    </location>
</feature>
<feature type="region of interest" description="Disordered" evidence="1">
    <location>
        <begin position="310"/>
        <end position="439"/>
    </location>
</feature>
<dbReference type="PANTHER" id="PTHR15887:SF1">
    <property type="entry name" value="TRANSMEMBRANE PROTEIN 69"/>
    <property type="match status" value="1"/>
</dbReference>
<name>A0ABP0C636_9PEZI</name>
<feature type="compositionally biased region" description="Basic and acidic residues" evidence="1">
    <location>
        <begin position="310"/>
        <end position="370"/>
    </location>
</feature>
<reference evidence="3 4" key="1">
    <citation type="submission" date="2024-01" db="EMBL/GenBank/DDBJ databases">
        <authorList>
            <person name="Allen C."/>
            <person name="Tagirdzhanova G."/>
        </authorList>
    </citation>
    <scope>NUCLEOTIDE SEQUENCE [LARGE SCALE GENOMIC DNA]</scope>
</reference>
<proteinExistence type="predicted"/>
<keyword evidence="4" id="KW-1185">Reference proteome</keyword>
<evidence type="ECO:0008006" key="5">
    <source>
        <dbReference type="Google" id="ProtNLM"/>
    </source>
</evidence>
<evidence type="ECO:0000256" key="1">
    <source>
        <dbReference type="SAM" id="MobiDB-lite"/>
    </source>
</evidence>
<protein>
    <recommendedName>
        <fullName evidence="5">Mitochondrial inner membrane protein 1 protein</fullName>
    </recommendedName>
</protein>
<sequence>MLRSSRPLHELNSAKSVLPAISSRFLVAAYSTKSHPPNDTKKANALAKEAKAAGEKLLEARPGEVTVESSRRHLVEPYEKKQTEPEVGDSLTADVHSIQEALALTTVPRETYALGLSGTIPYFVTSLSTVYLGWNLRHAYPTSSAFANSFLMSHDAAQYWLQLLEPIQLGYGAVILSFLGAVHWGMEFNEKTHNAERAKFRYTLGVLAPALAWPTLFMPVHFALTGQFLAFTLMYFADSRATKLGWVPPWYGTYRFVLTFIVGSAILISLIFRAKIDDVGENMTARLEKGMHQRGQAEENFSDKWARLEQEDKEKAKKEAEEKKKQEANEKKEAKEKKKGDDDKGSGKAAEGEKSGDGKEKDGEKSKDNEKSDDDEKDKPEDNDSGHEKKDEGDDKGNDDGDEKQDSKGEEKSGDDGDGEKKDKSKDDSKKDDDKEKSK</sequence>
<dbReference type="Proteomes" id="UP001642405">
    <property type="component" value="Unassembled WGS sequence"/>
</dbReference>
<dbReference type="PANTHER" id="PTHR15887">
    <property type="entry name" value="TRANSMEMBRANE PROTEIN 69"/>
    <property type="match status" value="1"/>
</dbReference>
<comment type="caution">
    <text evidence="3">The sequence shown here is derived from an EMBL/GenBank/DDBJ whole genome shotgun (WGS) entry which is preliminary data.</text>
</comment>
<keyword evidence="2" id="KW-1133">Transmembrane helix</keyword>
<feature type="compositionally biased region" description="Basic and acidic residues" evidence="1">
    <location>
        <begin position="377"/>
        <end position="439"/>
    </location>
</feature>
<gene>
    <name evidence="3" type="ORF">SCUCBS95973_006556</name>
</gene>
<evidence type="ECO:0000313" key="3">
    <source>
        <dbReference type="EMBL" id="CAK7227473.1"/>
    </source>
</evidence>
<organism evidence="3 4">
    <name type="scientific">Sporothrix curviconia</name>
    <dbReference type="NCBI Taxonomy" id="1260050"/>
    <lineage>
        <taxon>Eukaryota</taxon>
        <taxon>Fungi</taxon>
        <taxon>Dikarya</taxon>
        <taxon>Ascomycota</taxon>
        <taxon>Pezizomycotina</taxon>
        <taxon>Sordariomycetes</taxon>
        <taxon>Sordariomycetidae</taxon>
        <taxon>Ophiostomatales</taxon>
        <taxon>Ophiostomataceae</taxon>
        <taxon>Sporothrix</taxon>
    </lineage>
</organism>
<feature type="transmembrane region" description="Helical" evidence="2">
    <location>
        <begin position="169"/>
        <end position="186"/>
    </location>
</feature>
<feature type="transmembrane region" description="Helical" evidence="2">
    <location>
        <begin position="256"/>
        <end position="276"/>
    </location>
</feature>